<evidence type="ECO:0000313" key="8">
    <source>
        <dbReference type="EMBL" id="WWT55742.1"/>
    </source>
</evidence>
<dbReference type="InterPro" id="IPR017853">
    <property type="entry name" value="GH"/>
</dbReference>
<accession>A0ABZ2IDS2</accession>
<reference evidence="8 9" key="1">
    <citation type="submission" date="2024-02" db="EMBL/GenBank/DDBJ databases">
        <title>Distribution and functional of Brevundimonas-related endobacteria within Verticillium dahliae.</title>
        <authorList>
            <person name="Zeng H."/>
        </authorList>
    </citation>
    <scope>NUCLEOTIDE SEQUENCE [LARGE SCALE GENOMIC DNA]</scope>
    <source>
        <strain evidence="8 9">TRM 44200</strain>
    </source>
</reference>
<keyword evidence="2 8" id="KW-0378">Hydrolase</keyword>
<dbReference type="SUPFAM" id="SSF49303">
    <property type="entry name" value="beta-Galactosidase/glucuronidase domain"/>
    <property type="match status" value="1"/>
</dbReference>
<dbReference type="SUPFAM" id="SSF51445">
    <property type="entry name" value="(Trans)glycosidases"/>
    <property type="match status" value="1"/>
</dbReference>
<keyword evidence="4" id="KW-0732">Signal</keyword>
<organism evidence="8 9">
    <name type="scientific">Brevundimonas olei</name>
    <dbReference type="NCBI Taxonomy" id="657642"/>
    <lineage>
        <taxon>Bacteria</taxon>
        <taxon>Pseudomonadati</taxon>
        <taxon>Pseudomonadota</taxon>
        <taxon>Alphaproteobacteria</taxon>
        <taxon>Caulobacterales</taxon>
        <taxon>Caulobacteraceae</taxon>
        <taxon>Brevundimonas</taxon>
    </lineage>
</organism>
<keyword evidence="9" id="KW-1185">Reference proteome</keyword>
<feature type="signal peptide" evidence="4">
    <location>
        <begin position="1"/>
        <end position="29"/>
    </location>
</feature>
<dbReference type="PRINTS" id="PR00132">
    <property type="entry name" value="GLHYDRLASE2"/>
</dbReference>
<dbReference type="Gene3D" id="3.20.20.80">
    <property type="entry name" value="Glycosidases"/>
    <property type="match status" value="1"/>
</dbReference>
<dbReference type="InterPro" id="IPR006103">
    <property type="entry name" value="Glyco_hydro_2_cat"/>
</dbReference>
<dbReference type="GO" id="GO:0016787">
    <property type="term" value="F:hydrolase activity"/>
    <property type="evidence" value="ECO:0007669"/>
    <property type="project" value="UniProtKB-KW"/>
</dbReference>
<dbReference type="InterPro" id="IPR006102">
    <property type="entry name" value="Ig-like_GH2"/>
</dbReference>
<dbReference type="InterPro" id="IPR013783">
    <property type="entry name" value="Ig-like_fold"/>
</dbReference>
<evidence type="ECO:0000259" key="6">
    <source>
        <dbReference type="Pfam" id="PF02836"/>
    </source>
</evidence>
<evidence type="ECO:0000256" key="4">
    <source>
        <dbReference type="SAM" id="SignalP"/>
    </source>
</evidence>
<feature type="domain" description="Glycoside hydrolase family 2 catalytic" evidence="6">
    <location>
        <begin position="315"/>
        <end position="602"/>
    </location>
</feature>
<dbReference type="Pfam" id="PF02836">
    <property type="entry name" value="Glyco_hydro_2_C"/>
    <property type="match status" value="1"/>
</dbReference>
<evidence type="ECO:0000256" key="2">
    <source>
        <dbReference type="ARBA" id="ARBA00022801"/>
    </source>
</evidence>
<dbReference type="EMBL" id="CP146369">
    <property type="protein sequence ID" value="WWT55742.1"/>
    <property type="molecule type" value="Genomic_DNA"/>
</dbReference>
<sequence length="697" mass="78294">MKRISPQSLRARLIIGGATWVLAVGAASAADERPLTDGWRFTRTDAVGAQAFRFDDRAWSAVVVPHTYNVEDSGIGGAKARGEPEGVYYRGPAWYRLTLDQTPRPGKRYFLHFGGATLKADVYLNGRAVGTHEGGYAAFRYDVTDALRSGGNLLAVRVDNARNTRYAPLNGDFNIFGGLYREVKLIETPDLHIDLMQQGGPGLHVRTEALTPGQATIGARVQVRNDSRAARRFEVLTRVIDADGAVVAETRTPTTLAAGRGQTVEQTLALVNPRLWEGRRSPYLYRAVSEILLDGQAIDSAEVPLGVRTVGLSDKGEFLLNGQPYALYGANIQMPTRFGKGPIVTDAEIDEDMQIMSDMGVTALRLAHMQHPQRVYETANRLGLLLVTEVPLIDDMDPSDQFRENLVQQMRELIAQNDNHPSVGLWGIGNELRTSGDAANRLMAALQSTAKEMDPTRPTTYAHCCLADDDSIAQHSDTVSYNRYFGWYWTEPKDIGPWADELHARMPHRPIGVSEYGAGASIQHQEDPVLRRPVADGYWHPEQWQTTFHEVHWREMRQRPFLWSNFIWLGFDFPSFKRNEGDRPAINDKGLVTEDRQTRKDAYYWYQANWSNEPMLHITSRRDVNKRTQRVKVKIFSNQDQVRLRLNGGDWTAVPVEDHAAVWEIDLAPGENLVEATTEAGGRELSDSVRWNYRTTP</sequence>
<proteinExistence type="inferred from homology"/>
<dbReference type="Pfam" id="PF00703">
    <property type="entry name" value="Glyco_hydro_2"/>
    <property type="match status" value="1"/>
</dbReference>
<dbReference type="InterPro" id="IPR008979">
    <property type="entry name" value="Galactose-bd-like_sf"/>
</dbReference>
<dbReference type="SUPFAM" id="SSF49785">
    <property type="entry name" value="Galactose-binding domain-like"/>
    <property type="match status" value="1"/>
</dbReference>
<evidence type="ECO:0000259" key="7">
    <source>
        <dbReference type="Pfam" id="PF02837"/>
    </source>
</evidence>
<dbReference type="Pfam" id="PF02837">
    <property type="entry name" value="Glyco_hydro_2_N"/>
    <property type="match status" value="1"/>
</dbReference>
<name>A0ABZ2IDS2_9CAUL</name>
<protein>
    <submittedName>
        <fullName evidence="8">Glycoside hydrolase family 2 TIM barrel-domain containing protein</fullName>
    </submittedName>
</protein>
<dbReference type="InterPro" id="IPR051913">
    <property type="entry name" value="GH2_Domain-Containing"/>
</dbReference>
<dbReference type="Gene3D" id="2.60.40.10">
    <property type="entry name" value="Immunoglobulins"/>
    <property type="match status" value="2"/>
</dbReference>
<dbReference type="Proteomes" id="UP001363460">
    <property type="component" value="Chromosome"/>
</dbReference>
<dbReference type="InterPro" id="IPR006101">
    <property type="entry name" value="Glyco_hydro_2"/>
</dbReference>
<dbReference type="RefSeq" id="WP_338578096.1">
    <property type="nucleotide sequence ID" value="NZ_CP146369.1"/>
</dbReference>
<feature type="domain" description="Glycosyl hydrolases family 2 sugar binding" evidence="7">
    <location>
        <begin position="60"/>
        <end position="189"/>
    </location>
</feature>
<gene>
    <name evidence="8" type="ORF">V8J38_04690</name>
</gene>
<evidence type="ECO:0000256" key="3">
    <source>
        <dbReference type="ARBA" id="ARBA00023295"/>
    </source>
</evidence>
<dbReference type="InterPro" id="IPR006104">
    <property type="entry name" value="Glyco_hydro_2_N"/>
</dbReference>
<feature type="chain" id="PRO_5045427981" evidence="4">
    <location>
        <begin position="30"/>
        <end position="697"/>
    </location>
</feature>
<feature type="domain" description="Glycoside hydrolase family 2 immunoglobulin-like beta-sandwich" evidence="5">
    <location>
        <begin position="203"/>
        <end position="308"/>
    </location>
</feature>
<evidence type="ECO:0000259" key="5">
    <source>
        <dbReference type="Pfam" id="PF00703"/>
    </source>
</evidence>
<evidence type="ECO:0000313" key="9">
    <source>
        <dbReference type="Proteomes" id="UP001363460"/>
    </source>
</evidence>
<dbReference type="PANTHER" id="PTHR42732">
    <property type="entry name" value="BETA-GALACTOSIDASE"/>
    <property type="match status" value="1"/>
</dbReference>
<evidence type="ECO:0000256" key="1">
    <source>
        <dbReference type="ARBA" id="ARBA00007401"/>
    </source>
</evidence>
<dbReference type="InterPro" id="IPR036156">
    <property type="entry name" value="Beta-gal/glucu_dom_sf"/>
</dbReference>
<dbReference type="PANTHER" id="PTHR42732:SF1">
    <property type="entry name" value="BETA-MANNOSIDASE"/>
    <property type="match status" value="1"/>
</dbReference>
<keyword evidence="3" id="KW-0326">Glycosidase</keyword>
<dbReference type="Gene3D" id="2.60.120.260">
    <property type="entry name" value="Galactose-binding domain-like"/>
    <property type="match status" value="1"/>
</dbReference>
<comment type="similarity">
    <text evidence="1">Belongs to the glycosyl hydrolase 2 family.</text>
</comment>